<proteinExistence type="predicted"/>
<evidence type="ECO:0000256" key="1">
    <source>
        <dbReference type="SAM" id="MobiDB-lite"/>
    </source>
</evidence>
<dbReference type="AlphaFoldDB" id="A0A7J7N5D1"/>
<accession>A0A7J7N5D1</accession>
<feature type="region of interest" description="Disordered" evidence="1">
    <location>
        <begin position="38"/>
        <end position="90"/>
    </location>
</feature>
<sequence length="90" mass="9604">PTPPTVTYNEGVRTTAPATVTFQGSAVSRGNFLHNVQRDVGNNDERNGYGYNGNSSGDWRVGEKNIGGKVSAGTPPYVSPRPQRPPTPPH</sequence>
<feature type="non-terminal residue" evidence="2">
    <location>
        <position position="1"/>
    </location>
</feature>
<evidence type="ECO:0000313" key="2">
    <source>
        <dbReference type="EMBL" id="KAF6162355.1"/>
    </source>
</evidence>
<dbReference type="EMBL" id="JACGCM010001055">
    <property type="protein sequence ID" value="KAF6162355.1"/>
    <property type="molecule type" value="Genomic_DNA"/>
</dbReference>
<reference evidence="2 3" key="1">
    <citation type="journal article" date="2020" name="IScience">
        <title>Genome Sequencing of the Endangered Kingdonia uniflora (Circaeasteraceae, Ranunculales) Reveals Potential Mechanisms of Evolutionary Specialization.</title>
        <authorList>
            <person name="Sun Y."/>
            <person name="Deng T."/>
            <person name="Zhang A."/>
            <person name="Moore M.J."/>
            <person name="Landis J.B."/>
            <person name="Lin N."/>
            <person name="Zhang H."/>
            <person name="Zhang X."/>
            <person name="Huang J."/>
            <person name="Zhang X."/>
            <person name="Sun H."/>
            <person name="Wang H."/>
        </authorList>
    </citation>
    <scope>NUCLEOTIDE SEQUENCE [LARGE SCALE GENOMIC DNA]</scope>
    <source>
        <strain evidence="2">TB1705</strain>
        <tissue evidence="2">Leaf</tissue>
    </source>
</reference>
<keyword evidence="3" id="KW-1185">Reference proteome</keyword>
<gene>
    <name evidence="2" type="ORF">GIB67_008484</name>
</gene>
<evidence type="ECO:0000313" key="3">
    <source>
        <dbReference type="Proteomes" id="UP000541444"/>
    </source>
</evidence>
<organism evidence="2 3">
    <name type="scientific">Kingdonia uniflora</name>
    <dbReference type="NCBI Taxonomy" id="39325"/>
    <lineage>
        <taxon>Eukaryota</taxon>
        <taxon>Viridiplantae</taxon>
        <taxon>Streptophyta</taxon>
        <taxon>Embryophyta</taxon>
        <taxon>Tracheophyta</taxon>
        <taxon>Spermatophyta</taxon>
        <taxon>Magnoliopsida</taxon>
        <taxon>Ranunculales</taxon>
        <taxon>Circaeasteraceae</taxon>
        <taxon>Kingdonia</taxon>
    </lineage>
</organism>
<comment type="caution">
    <text evidence="2">The sequence shown here is derived from an EMBL/GenBank/DDBJ whole genome shotgun (WGS) entry which is preliminary data.</text>
</comment>
<name>A0A7J7N5D1_9MAGN</name>
<feature type="compositionally biased region" description="Low complexity" evidence="1">
    <location>
        <begin position="48"/>
        <end position="57"/>
    </location>
</feature>
<protein>
    <submittedName>
        <fullName evidence="2">Uncharacterized protein</fullName>
    </submittedName>
</protein>
<feature type="compositionally biased region" description="Pro residues" evidence="1">
    <location>
        <begin position="77"/>
        <end position="90"/>
    </location>
</feature>
<dbReference type="Proteomes" id="UP000541444">
    <property type="component" value="Unassembled WGS sequence"/>
</dbReference>